<evidence type="ECO:0000313" key="2">
    <source>
        <dbReference type="EMBL" id="EPE28802.1"/>
    </source>
</evidence>
<evidence type="ECO:0000313" key="3">
    <source>
        <dbReference type="Proteomes" id="UP000016922"/>
    </source>
</evidence>
<dbReference type="InterPro" id="IPR051181">
    <property type="entry name" value="CAF1_poly(A)_ribonucleases"/>
</dbReference>
<dbReference type="AlphaFoldDB" id="S3CQV1"/>
<dbReference type="Proteomes" id="UP000016922">
    <property type="component" value="Unassembled WGS sequence"/>
</dbReference>
<gene>
    <name evidence="2" type="ORF">GLAREA_09923</name>
</gene>
<keyword evidence="3" id="KW-1185">Reference proteome</keyword>
<sequence>MEVDNSQYKRQLLSILKHIANATFVTFDLEMSGISTRRQYGTGDRSQKVDKPTLQEIYEEMKDAASTYQVVQFGITCIEEDREKEFYLARPYNFYLSPLQAAGVDIRLERDFTFSSSACEFLLKNDFNFGTLFKSGVPYLSRTEEDVHREEYQARTSRTSTIPDLIIPASDTTNLTFYRKARSTISEWINSSKPEFDFVNVGSVLDPTSGYQRRLIYQLIRSEFPGLRAFPRGGKEFMQVVKVDVKREAEFQKRKDESFEAGLAKQIGLRWIFEALSGGNLDGINPRWFYVEGKDGDETKPENQLDAIVKDVEKVKLALLKKQHIIVGHNLFTDLGFLYNTFVGILPEKVSHFQEEIHELFPRVFDTKYIATHGREGMGSSSALAQLLEPFKSIHEPLVVLHEKHTSYGSGKDHEAGFDSWMTAELFVKLTSTLFEERRLGLLDANIENSDLDSSCDDDVGGVTLNVPDTDGGFFSDSESGEGNVPAAWHAVQLNRFSVLADGGGEDKIAETTTTVKPSPFMPPIKSSFWDVYVNKLRVNAAEGGICHLATDE</sequence>
<dbReference type="SUPFAM" id="SSF53098">
    <property type="entry name" value="Ribonuclease H-like"/>
    <property type="match status" value="1"/>
</dbReference>
<dbReference type="Gene3D" id="3.30.1370.50">
    <property type="entry name" value="R3H-like domain"/>
    <property type="match status" value="1"/>
</dbReference>
<dbReference type="InterPro" id="IPR006941">
    <property type="entry name" value="RNase_CAF1"/>
</dbReference>
<dbReference type="GO" id="GO:0005634">
    <property type="term" value="C:nucleus"/>
    <property type="evidence" value="ECO:0007669"/>
    <property type="project" value="TreeGrafter"/>
</dbReference>
<dbReference type="eggNOG" id="KOG1990">
    <property type="taxonomic scope" value="Eukaryota"/>
</dbReference>
<dbReference type="KEGG" id="glz:GLAREA_09923"/>
<organism evidence="2 3">
    <name type="scientific">Glarea lozoyensis (strain ATCC 20868 / MF5171)</name>
    <dbReference type="NCBI Taxonomy" id="1116229"/>
    <lineage>
        <taxon>Eukaryota</taxon>
        <taxon>Fungi</taxon>
        <taxon>Dikarya</taxon>
        <taxon>Ascomycota</taxon>
        <taxon>Pezizomycotina</taxon>
        <taxon>Leotiomycetes</taxon>
        <taxon>Helotiales</taxon>
        <taxon>Helotiaceae</taxon>
        <taxon>Glarea</taxon>
    </lineage>
</organism>
<name>S3CQV1_GLAL2</name>
<dbReference type="Gene3D" id="3.30.420.10">
    <property type="entry name" value="Ribonuclease H-like superfamily/Ribonuclease H"/>
    <property type="match status" value="2"/>
</dbReference>
<dbReference type="RefSeq" id="XP_008084710.1">
    <property type="nucleotide sequence ID" value="XM_008086519.1"/>
</dbReference>
<dbReference type="EMBL" id="KE145368">
    <property type="protein sequence ID" value="EPE28802.1"/>
    <property type="molecule type" value="Genomic_DNA"/>
</dbReference>
<dbReference type="OMA" id="LTTCHED"/>
<dbReference type="GO" id="GO:0000175">
    <property type="term" value="F:3'-5'-RNA exonuclease activity"/>
    <property type="evidence" value="ECO:0007669"/>
    <property type="project" value="TreeGrafter"/>
</dbReference>
<dbReference type="PANTHER" id="PTHR15092">
    <property type="entry name" value="POLY A -SPECIFIC RIBONUCLEASE/TARGET OF EGR1, MEMBER 1"/>
    <property type="match status" value="1"/>
</dbReference>
<dbReference type="GeneID" id="19468970"/>
<proteinExistence type="inferred from homology"/>
<dbReference type="GO" id="GO:1990431">
    <property type="term" value="P:priRNA 3'-end processing"/>
    <property type="evidence" value="ECO:0007669"/>
    <property type="project" value="TreeGrafter"/>
</dbReference>
<dbReference type="GO" id="GO:0000289">
    <property type="term" value="P:nuclear-transcribed mRNA poly(A) tail shortening"/>
    <property type="evidence" value="ECO:0007669"/>
    <property type="project" value="TreeGrafter"/>
</dbReference>
<dbReference type="Pfam" id="PF04857">
    <property type="entry name" value="CAF1"/>
    <property type="match status" value="1"/>
</dbReference>
<dbReference type="PANTHER" id="PTHR15092:SF22">
    <property type="entry name" value="POLY(A)-SPECIFIC RIBONUCLEASE PNLDC1"/>
    <property type="match status" value="1"/>
</dbReference>
<dbReference type="InterPro" id="IPR012337">
    <property type="entry name" value="RNaseH-like_sf"/>
</dbReference>
<dbReference type="OrthoDB" id="1432093at2759"/>
<dbReference type="InterPro" id="IPR036867">
    <property type="entry name" value="R3H_dom_sf"/>
</dbReference>
<comment type="similarity">
    <text evidence="1">Belongs to the CAF1 family.</text>
</comment>
<accession>S3CQV1</accession>
<dbReference type="GO" id="GO:1990432">
    <property type="term" value="P:siRNA 3'-end processing"/>
    <property type="evidence" value="ECO:0007669"/>
    <property type="project" value="TreeGrafter"/>
</dbReference>
<dbReference type="HOGENOM" id="CLU_022380_0_0_1"/>
<dbReference type="GO" id="GO:0003723">
    <property type="term" value="F:RNA binding"/>
    <property type="evidence" value="ECO:0007669"/>
    <property type="project" value="TreeGrafter"/>
</dbReference>
<evidence type="ECO:0000256" key="1">
    <source>
        <dbReference type="ARBA" id="ARBA00008372"/>
    </source>
</evidence>
<dbReference type="InterPro" id="IPR036397">
    <property type="entry name" value="RNaseH_sf"/>
</dbReference>
<protein>
    <submittedName>
        <fullName evidence="2">Ribonuclease H-like protein</fullName>
    </submittedName>
</protein>
<reference evidence="2 3" key="1">
    <citation type="journal article" date="2013" name="BMC Genomics">
        <title>Genomics-driven discovery of the pneumocandin biosynthetic gene cluster in the fungus Glarea lozoyensis.</title>
        <authorList>
            <person name="Chen L."/>
            <person name="Yue Q."/>
            <person name="Zhang X."/>
            <person name="Xiang M."/>
            <person name="Wang C."/>
            <person name="Li S."/>
            <person name="Che Y."/>
            <person name="Ortiz-Lopez F.J."/>
            <person name="Bills G.F."/>
            <person name="Liu X."/>
            <person name="An Z."/>
        </authorList>
    </citation>
    <scope>NUCLEOTIDE SEQUENCE [LARGE SCALE GENOMIC DNA]</scope>
    <source>
        <strain evidence="3">ATCC 20868 / MF5171</strain>
    </source>
</reference>
<dbReference type="STRING" id="1116229.S3CQV1"/>